<accession>A4TX92</accession>
<dbReference type="AlphaFoldDB" id="A4TX92"/>
<name>A4TX92_9PROT</name>
<evidence type="ECO:0000313" key="1">
    <source>
        <dbReference type="EMBL" id="CAM75249.1"/>
    </source>
</evidence>
<proteinExistence type="predicted"/>
<dbReference type="EMBL" id="CU459003">
    <property type="protein sequence ID" value="CAM75249.1"/>
    <property type="molecule type" value="Genomic_DNA"/>
</dbReference>
<organism evidence="1">
    <name type="scientific">Magnetospirillum gryphiswaldense</name>
    <dbReference type="NCBI Taxonomy" id="55518"/>
    <lineage>
        <taxon>Bacteria</taxon>
        <taxon>Pseudomonadati</taxon>
        <taxon>Pseudomonadota</taxon>
        <taxon>Alphaproteobacteria</taxon>
        <taxon>Rhodospirillales</taxon>
        <taxon>Rhodospirillaceae</taxon>
        <taxon>Magnetospirillum</taxon>
    </lineage>
</organism>
<reference evidence="1" key="1">
    <citation type="journal article" date="2007" name="J. Bacteriol.">
        <title>Comparative genome analysis of four magnetotactic bacteria reveals a complex set of group-specific genes implicated in magnetosome biomineralization and function.</title>
        <authorList>
            <person name="Richter M."/>
            <person name="Kube M."/>
            <person name="Bazylinski D.A."/>
            <person name="Lombardot T."/>
            <person name="Gloeckner F.O."/>
            <person name="Reinhardt R."/>
            <person name="Schueler D."/>
        </authorList>
    </citation>
    <scope>NUCLEOTIDE SEQUENCE</scope>
    <source>
        <strain evidence="1">MSR-1</strain>
    </source>
</reference>
<protein>
    <submittedName>
        <fullName evidence="1">Secreted protein</fullName>
    </submittedName>
</protein>
<dbReference type="PROSITE" id="PS51257">
    <property type="entry name" value="PROKAR_LIPOPROTEIN"/>
    <property type="match status" value="1"/>
</dbReference>
<gene>
    <name evidence="1" type="ORF">MGR_2576</name>
</gene>
<sequence length="368" mass="40033">MRVAAIMAMVLALAACGNSGGGDSASVSTSAPVGAPLTKVTAQLDRLGAPVSYQWGGQTFATSDLLLKAIDQRLAQESTKVTGQPQVANSLRVVLPATYSGPYGVSEGSRRIDQARIDVVRAAGLFKSLRVEYADVTTAVPKGRDFVLFKDRVGWRLRDAQDRESVVMDGDTLAGFVTQVTHAVADVQGDLDFLRVVLNRPGYNGIFFRGQEYKDLASLNDAFDGYNAELVKLVKPSDQPLVGRALVIVPTQSNDKIRFSERHSDLDAARKAYMLSRDKRIARFIAAAKLFTAVEVDFGNENDPPQGSFEWVIWRNPENSFWSVRQKGGDTLRVQLPAKPESFATDFLRAVKSIGDEAVFAPHPANPG</sequence>